<protein>
    <recommendedName>
        <fullName evidence="1">Circularly permuted ATPgrasp domain-containing protein</fullName>
    </recommendedName>
</protein>
<gene>
    <name evidence="2" type="ORF">AACH06_28435</name>
</gene>
<proteinExistence type="predicted"/>
<accession>A0ABU9BXQ1</accession>
<comment type="caution">
    <text evidence="2">The sequence shown here is derived from an EMBL/GenBank/DDBJ whole genome shotgun (WGS) entry which is preliminary data.</text>
</comment>
<dbReference type="Proteomes" id="UP001371218">
    <property type="component" value="Unassembled WGS sequence"/>
</dbReference>
<evidence type="ECO:0000313" key="3">
    <source>
        <dbReference type="Proteomes" id="UP001371218"/>
    </source>
</evidence>
<dbReference type="RefSeq" id="WP_341429197.1">
    <property type="nucleotide sequence ID" value="NZ_JBBUTG010000034.1"/>
</dbReference>
<evidence type="ECO:0000313" key="2">
    <source>
        <dbReference type="EMBL" id="MEK8034765.1"/>
    </source>
</evidence>
<sequence length="441" mass="49095">MKLHPNYLHSWEDYLRERGSDVLSERDVFQRRLYRLKRTILFPPPLFDKRAVDELAEAAVELVKIVGSIPERIFGGDHRAWMRFLAMPQADVEFLAPLCRPRLMARATEFARPDFLPTDSGPRVTEINISTPIGGMATCEPYVDEFANTGFARHLAKQGACFDTPATSELWLNALMAQCPLARVTEAPIMFEALANPDDRDASRQAFVNLAARAGFNVISGLLTEITVKADGVFVYGQRIHTVYTMFTWNELKRFVPYSLVQALVAAEEDGLVDFIGAPVTALFDHKANLELLTSPAFAHRYTEAEQSLLKRVVPLTFRVTQESVEHALDRRVDLVLKPGDEYGGNGVVFGSSVSPEEWERRLREANASCQLYVCQAVVRSDWRHDVAMPGGRRRYVACLGPMVFGGVYAGLAVRQTVQGGDTPVINVANGAEEGCGLSVW</sequence>
<dbReference type="EMBL" id="JBBUTG010000034">
    <property type="protein sequence ID" value="MEK8034765.1"/>
    <property type="molecule type" value="Genomic_DNA"/>
</dbReference>
<dbReference type="Gene3D" id="3.30.1490.270">
    <property type="match status" value="1"/>
</dbReference>
<keyword evidence="3" id="KW-1185">Reference proteome</keyword>
<feature type="domain" description="Circularly permuted ATPgrasp" evidence="1">
    <location>
        <begin position="261"/>
        <end position="376"/>
    </location>
</feature>
<name>A0ABU9BXQ1_9BURK</name>
<evidence type="ECO:0000259" key="1">
    <source>
        <dbReference type="Pfam" id="PF04174"/>
    </source>
</evidence>
<dbReference type="SUPFAM" id="SSF56059">
    <property type="entry name" value="Glutathione synthetase ATP-binding domain-like"/>
    <property type="match status" value="1"/>
</dbReference>
<dbReference type="Pfam" id="PF04174">
    <property type="entry name" value="CP_ATPgrasp_1"/>
    <property type="match status" value="1"/>
</dbReference>
<organism evidence="2 3">
    <name type="scientific">Ideonella lacteola</name>
    <dbReference type="NCBI Taxonomy" id="2984193"/>
    <lineage>
        <taxon>Bacteria</taxon>
        <taxon>Pseudomonadati</taxon>
        <taxon>Pseudomonadota</taxon>
        <taxon>Betaproteobacteria</taxon>
        <taxon>Burkholderiales</taxon>
        <taxon>Sphaerotilaceae</taxon>
        <taxon>Ideonella</taxon>
    </lineage>
</organism>
<reference evidence="2 3" key="1">
    <citation type="submission" date="2024-04" db="EMBL/GenBank/DDBJ databases">
        <title>Novel species of the genus Ideonella isolated from streams.</title>
        <authorList>
            <person name="Lu H."/>
        </authorList>
    </citation>
    <scope>NUCLEOTIDE SEQUENCE [LARGE SCALE GENOMIC DNA]</scope>
    <source>
        <strain evidence="2 3">DXS29W</strain>
    </source>
</reference>
<dbReference type="InterPro" id="IPR007302">
    <property type="entry name" value="CP_ATPgrasp"/>
</dbReference>